<dbReference type="Proteomes" id="UP001168883">
    <property type="component" value="Unassembled WGS sequence"/>
</dbReference>
<protein>
    <submittedName>
        <fullName evidence="2">Uncharacterized protein</fullName>
    </submittedName>
</protein>
<sequence length="579" mass="65080">MKKLPSTDTDPRSKQKNNAGNDRSKTIGQSIDLHSIQQKVMLSSGSSLTRDVAYLQRTFGNRHTAQLLKAATEGHRNGASQPLHAHHADNPGASHLNAARTDTIQRLVTYKGALAELDEEDDDFKNLPPDQQTKVRNQHQDRTQTYDYPDQASFYAHVGGDTDPGKAPKITAIDPKNLEKAKRRKNRTAFYRKHKKIGPVTDNPHFNKPENKGMLPVFYPMSQEGLDEKSVQWTKNPMTDQYELFRSKDLTASQEQELDEMSLTVIEEKKSGKVHWTAHVGSNPVSSFTDTDIKSRPSGKRKSEYGGATLEDFAEDSVGPTSMNLTDRSSHYKKKKTKKKPQATRGHQQAYEDTITKPSEKTRLILGSGQKQVFKASKSKNIRTTDQEQEPLPSGTIPSAMSPEQYDVGQHGRRTQFETPTRKEKGVYFEVNELTSDSGTTIGGLDIPGKKYYASASKDRKPLKAAVFDQYAPVYSEKEDAGGWGEYTDENKIDPDDLPQQHFFASDEEVDFSDSDTEPATPQFLPQFEESIDFFSPDELQLGQALGQTWQGHDDWIVSEYLANTTAGFKYRLTRTRFA</sequence>
<evidence type="ECO:0000313" key="3">
    <source>
        <dbReference type="Proteomes" id="UP001168883"/>
    </source>
</evidence>
<feature type="compositionally biased region" description="Polar residues" evidence="1">
    <location>
        <begin position="16"/>
        <end position="29"/>
    </location>
</feature>
<evidence type="ECO:0000313" key="2">
    <source>
        <dbReference type="EMBL" id="MDO3676291.1"/>
    </source>
</evidence>
<name>A0ABT8V4D0_9BACL</name>
<dbReference type="RefSeq" id="WP_302877368.1">
    <property type="nucleotide sequence ID" value="NZ_JARLKN010000061.1"/>
</dbReference>
<feature type="region of interest" description="Disordered" evidence="1">
    <location>
        <begin position="1"/>
        <end position="30"/>
    </location>
</feature>
<feature type="compositionally biased region" description="Basic residues" evidence="1">
    <location>
        <begin position="331"/>
        <end position="342"/>
    </location>
</feature>
<evidence type="ECO:0000256" key="1">
    <source>
        <dbReference type="SAM" id="MobiDB-lite"/>
    </source>
</evidence>
<gene>
    <name evidence="2" type="ORF">Q3C12_04695</name>
</gene>
<reference evidence="2" key="1">
    <citation type="submission" date="2023-07" db="EMBL/GenBank/DDBJ databases">
        <authorList>
            <person name="Aktuganov G."/>
            <person name="Boyko T."/>
            <person name="Delegan Y."/>
            <person name="Galimzianova N."/>
            <person name="Gilvanova E."/>
            <person name="Korobov V."/>
            <person name="Kuzmina L."/>
            <person name="Melentiev A."/>
            <person name="Milman P."/>
            <person name="Ryabova A."/>
            <person name="Stupak E."/>
            <person name="Yasakov T."/>
            <person name="Zharikova N."/>
            <person name="Zhurenko E."/>
        </authorList>
    </citation>
    <scope>NUCLEOTIDE SEQUENCE</scope>
    <source>
        <strain evidence="2">IB-739</strain>
    </source>
</reference>
<dbReference type="EMBL" id="JAUMKJ010000004">
    <property type="protein sequence ID" value="MDO3676291.1"/>
    <property type="molecule type" value="Genomic_DNA"/>
</dbReference>
<feature type="region of interest" description="Disordered" evidence="1">
    <location>
        <begin position="73"/>
        <end position="95"/>
    </location>
</feature>
<feature type="region of interest" description="Disordered" evidence="1">
    <location>
        <begin position="120"/>
        <end position="142"/>
    </location>
</feature>
<feature type="region of interest" description="Disordered" evidence="1">
    <location>
        <begin position="286"/>
        <end position="354"/>
    </location>
</feature>
<comment type="caution">
    <text evidence="2">The sequence shown here is derived from an EMBL/GenBank/DDBJ whole genome shotgun (WGS) entry which is preliminary data.</text>
</comment>
<organism evidence="2 3">
    <name type="scientific">Paenibacillus ehimensis</name>
    <dbReference type="NCBI Taxonomy" id="79264"/>
    <lineage>
        <taxon>Bacteria</taxon>
        <taxon>Bacillati</taxon>
        <taxon>Bacillota</taxon>
        <taxon>Bacilli</taxon>
        <taxon>Bacillales</taxon>
        <taxon>Paenibacillaceae</taxon>
        <taxon>Paenibacillus</taxon>
    </lineage>
</organism>
<accession>A0ABT8V4D0</accession>
<feature type="region of interest" description="Disordered" evidence="1">
    <location>
        <begin position="370"/>
        <end position="415"/>
    </location>
</feature>
<proteinExistence type="predicted"/>
<keyword evidence="3" id="KW-1185">Reference proteome</keyword>